<sequence length="77" mass="8326">MVAKKLTVMFLAVAFVAMAFGTTSTEADSGCVNQCMPVCMQVDSATTPACEDACDQFCKTQGAPPFNIWSDRKHKKN</sequence>
<proteinExistence type="predicted"/>
<protein>
    <submittedName>
        <fullName evidence="2">Uncharacterized protein</fullName>
    </submittedName>
</protein>
<gene>
    <name evidence="2" type="ORF">RHSIM_Rhsim09G0150300</name>
</gene>
<keyword evidence="1" id="KW-0732">Signal</keyword>
<feature type="chain" id="PRO_5032581703" evidence="1">
    <location>
        <begin position="28"/>
        <end position="77"/>
    </location>
</feature>
<evidence type="ECO:0000313" key="3">
    <source>
        <dbReference type="Proteomes" id="UP000626092"/>
    </source>
</evidence>
<comment type="caution">
    <text evidence="2">The sequence shown here is derived from an EMBL/GenBank/DDBJ whole genome shotgun (WGS) entry which is preliminary data.</text>
</comment>
<dbReference type="OrthoDB" id="1653894at2759"/>
<keyword evidence="3" id="KW-1185">Reference proteome</keyword>
<evidence type="ECO:0000313" key="2">
    <source>
        <dbReference type="EMBL" id="KAF7131639.1"/>
    </source>
</evidence>
<feature type="signal peptide" evidence="1">
    <location>
        <begin position="1"/>
        <end position="27"/>
    </location>
</feature>
<accession>A0A834GG59</accession>
<dbReference type="EMBL" id="WJXA01000009">
    <property type="protein sequence ID" value="KAF7131639.1"/>
    <property type="molecule type" value="Genomic_DNA"/>
</dbReference>
<dbReference type="AlphaFoldDB" id="A0A834GG59"/>
<reference evidence="2" key="1">
    <citation type="submission" date="2019-11" db="EMBL/GenBank/DDBJ databases">
        <authorList>
            <person name="Liu Y."/>
            <person name="Hou J."/>
            <person name="Li T.-Q."/>
            <person name="Guan C.-H."/>
            <person name="Wu X."/>
            <person name="Wu H.-Z."/>
            <person name="Ling F."/>
            <person name="Zhang R."/>
            <person name="Shi X.-G."/>
            <person name="Ren J.-P."/>
            <person name="Chen E.-F."/>
            <person name="Sun J.-M."/>
        </authorList>
    </citation>
    <scope>NUCLEOTIDE SEQUENCE</scope>
    <source>
        <strain evidence="2">Adult_tree_wgs_1</strain>
        <tissue evidence="2">Leaves</tissue>
    </source>
</reference>
<name>A0A834GG59_RHOSS</name>
<organism evidence="2 3">
    <name type="scientific">Rhododendron simsii</name>
    <name type="common">Sims's rhododendron</name>
    <dbReference type="NCBI Taxonomy" id="118357"/>
    <lineage>
        <taxon>Eukaryota</taxon>
        <taxon>Viridiplantae</taxon>
        <taxon>Streptophyta</taxon>
        <taxon>Embryophyta</taxon>
        <taxon>Tracheophyta</taxon>
        <taxon>Spermatophyta</taxon>
        <taxon>Magnoliopsida</taxon>
        <taxon>eudicotyledons</taxon>
        <taxon>Gunneridae</taxon>
        <taxon>Pentapetalae</taxon>
        <taxon>asterids</taxon>
        <taxon>Ericales</taxon>
        <taxon>Ericaceae</taxon>
        <taxon>Ericoideae</taxon>
        <taxon>Rhodoreae</taxon>
        <taxon>Rhododendron</taxon>
    </lineage>
</organism>
<evidence type="ECO:0000256" key="1">
    <source>
        <dbReference type="SAM" id="SignalP"/>
    </source>
</evidence>
<dbReference type="Proteomes" id="UP000626092">
    <property type="component" value="Unassembled WGS sequence"/>
</dbReference>